<comment type="subcellular location">
    <subcellularLocation>
        <location evidence="1">Cell membrane</location>
        <topology evidence="1">Multi-pass membrane protein</topology>
    </subcellularLocation>
</comment>
<feature type="transmembrane region" description="Helical" evidence="6">
    <location>
        <begin position="155"/>
        <end position="174"/>
    </location>
</feature>
<feature type="transmembrane region" description="Helical" evidence="6">
    <location>
        <begin position="102"/>
        <end position="123"/>
    </location>
</feature>
<proteinExistence type="predicted"/>
<dbReference type="InterPro" id="IPR022791">
    <property type="entry name" value="L-PG_synthase/AglD"/>
</dbReference>
<keyword evidence="3 6" id="KW-0812">Transmembrane</keyword>
<reference evidence="7" key="1">
    <citation type="journal article" date="2022" name="Toxins">
        <title>Genomic Analysis of Sphingopyxis sp. USTB-05 for Biodegrading Cyanobacterial Hepatotoxins.</title>
        <authorList>
            <person name="Liu C."/>
            <person name="Xu Q."/>
            <person name="Zhao Z."/>
            <person name="Zhang H."/>
            <person name="Liu X."/>
            <person name="Yin C."/>
            <person name="Liu Y."/>
            <person name="Yan H."/>
        </authorList>
    </citation>
    <scope>NUCLEOTIDE SEQUENCE</scope>
    <source>
        <strain evidence="7">NBD5</strain>
    </source>
</reference>
<keyword evidence="2" id="KW-1003">Cell membrane</keyword>
<feature type="transmembrane region" description="Helical" evidence="6">
    <location>
        <begin position="43"/>
        <end position="66"/>
    </location>
</feature>
<dbReference type="Proteomes" id="UP001056937">
    <property type="component" value="Chromosome 1"/>
</dbReference>
<keyword evidence="5 6" id="KW-0472">Membrane</keyword>
<accession>A0ABY4X454</accession>
<feature type="transmembrane region" description="Helical" evidence="6">
    <location>
        <begin position="214"/>
        <end position="236"/>
    </location>
</feature>
<feature type="transmembrane region" description="Helical" evidence="6">
    <location>
        <begin position="129"/>
        <end position="148"/>
    </location>
</feature>
<evidence type="ECO:0000256" key="6">
    <source>
        <dbReference type="SAM" id="Phobius"/>
    </source>
</evidence>
<name>A0ABY4X454_9SPHN</name>
<evidence type="ECO:0000256" key="1">
    <source>
        <dbReference type="ARBA" id="ARBA00004651"/>
    </source>
</evidence>
<dbReference type="Pfam" id="PF03706">
    <property type="entry name" value="LPG_synthase_TM"/>
    <property type="match status" value="1"/>
</dbReference>
<evidence type="ECO:0000313" key="8">
    <source>
        <dbReference type="Proteomes" id="UP001056937"/>
    </source>
</evidence>
<feature type="transmembrane region" description="Helical" evidence="6">
    <location>
        <begin position="248"/>
        <end position="269"/>
    </location>
</feature>
<evidence type="ECO:0000313" key="7">
    <source>
        <dbReference type="EMBL" id="USI71659.1"/>
    </source>
</evidence>
<protein>
    <submittedName>
        <fullName evidence="7">Lysylphosphatidylglycerol synthase domain-containing protein</fullName>
    </submittedName>
</protein>
<feature type="transmembrane region" description="Helical" evidence="6">
    <location>
        <begin position="12"/>
        <end position="31"/>
    </location>
</feature>
<keyword evidence="8" id="KW-1185">Reference proteome</keyword>
<evidence type="ECO:0000256" key="3">
    <source>
        <dbReference type="ARBA" id="ARBA00022692"/>
    </source>
</evidence>
<evidence type="ECO:0000256" key="5">
    <source>
        <dbReference type="ARBA" id="ARBA00023136"/>
    </source>
</evidence>
<keyword evidence="4 6" id="KW-1133">Transmembrane helix</keyword>
<dbReference type="NCBIfam" id="TIGR03476">
    <property type="entry name" value="HpnL"/>
    <property type="match status" value="1"/>
</dbReference>
<organism evidence="7 8">
    <name type="scientific">Sphingomonas morindae</name>
    <dbReference type="NCBI Taxonomy" id="1541170"/>
    <lineage>
        <taxon>Bacteria</taxon>
        <taxon>Pseudomonadati</taxon>
        <taxon>Pseudomonadota</taxon>
        <taxon>Alphaproteobacteria</taxon>
        <taxon>Sphingomonadales</taxon>
        <taxon>Sphingomonadaceae</taxon>
        <taxon>Sphingomonas</taxon>
    </lineage>
</organism>
<evidence type="ECO:0000256" key="2">
    <source>
        <dbReference type="ARBA" id="ARBA00022475"/>
    </source>
</evidence>
<evidence type="ECO:0000256" key="4">
    <source>
        <dbReference type="ARBA" id="ARBA00022989"/>
    </source>
</evidence>
<gene>
    <name evidence="7" type="ORF">LHA26_09970</name>
</gene>
<sequence length="324" mass="33761">MTKASLRWPVAIAFAAGIAAALWAIGTVGLTDLVHAAARLGGWGFFAICMASVGILGLLGGAWAAAMPMVPARRVGLFAWARAAREAANDLLPFSQLGGLMVGGRTLTGAGLAVVPVYAAMIIDLTTEMASQLVVTLFGLGALATLLAQGGVVSGAAWGGAGIAVATLLAMVLFQRPLLSLIDRIGTRLLPEADLPLGRIRDELDRLYRAKAPILSSFLLNLAAWMASALLAWAILWLIGARYPVGRVVALESLIFAVRSAAFLIPGALGVQEAAYLLLAHSFGINAEAALALSVIKRARDVAIGLPTLLLWWAQDVRRGVARA</sequence>
<dbReference type="RefSeq" id="WP_252165472.1">
    <property type="nucleotide sequence ID" value="NZ_CP084930.1"/>
</dbReference>
<dbReference type="EMBL" id="CP084930">
    <property type="protein sequence ID" value="USI71659.1"/>
    <property type="molecule type" value="Genomic_DNA"/>
</dbReference>